<organism evidence="2 3">
    <name type="scientific">Cystoisospora suis</name>
    <dbReference type="NCBI Taxonomy" id="483139"/>
    <lineage>
        <taxon>Eukaryota</taxon>
        <taxon>Sar</taxon>
        <taxon>Alveolata</taxon>
        <taxon>Apicomplexa</taxon>
        <taxon>Conoidasida</taxon>
        <taxon>Coccidia</taxon>
        <taxon>Eucoccidiorida</taxon>
        <taxon>Eimeriorina</taxon>
        <taxon>Sarcocystidae</taxon>
        <taxon>Cystoisospora</taxon>
    </lineage>
</organism>
<evidence type="ECO:0000313" key="2">
    <source>
        <dbReference type="EMBL" id="PHJ18336.1"/>
    </source>
</evidence>
<proteinExistence type="predicted"/>
<comment type="caution">
    <text evidence="2">The sequence shown here is derived from an EMBL/GenBank/DDBJ whole genome shotgun (WGS) entry which is preliminary data.</text>
</comment>
<dbReference type="Proteomes" id="UP000221165">
    <property type="component" value="Unassembled WGS sequence"/>
</dbReference>
<feature type="region of interest" description="Disordered" evidence="1">
    <location>
        <begin position="122"/>
        <end position="142"/>
    </location>
</feature>
<sequence>SFSLSVCLDRNCASILQKNLFILDETLRRALLTIRSYGLKLTSWNILVLHPDAVYTLEQFLQAQASRRQQLAADLRKVWLAVINELSKSCSASLQEFLRTNGFVTEQQGQGHLQSLQHQSTGEGKFSTFSSPSSGSPLAHRR</sequence>
<feature type="non-terminal residue" evidence="2">
    <location>
        <position position="1"/>
    </location>
</feature>
<evidence type="ECO:0000313" key="3">
    <source>
        <dbReference type="Proteomes" id="UP000221165"/>
    </source>
</evidence>
<feature type="non-terminal residue" evidence="2">
    <location>
        <position position="142"/>
    </location>
</feature>
<dbReference type="EMBL" id="MIGC01004211">
    <property type="protein sequence ID" value="PHJ18336.1"/>
    <property type="molecule type" value="Genomic_DNA"/>
</dbReference>
<evidence type="ECO:0000256" key="1">
    <source>
        <dbReference type="SAM" id="MobiDB-lite"/>
    </source>
</evidence>
<dbReference type="VEuPathDB" id="ToxoDB:CSUI_007835"/>
<dbReference type="AlphaFoldDB" id="A0A2C6KPN8"/>
<name>A0A2C6KPN8_9APIC</name>
<reference evidence="2 3" key="1">
    <citation type="journal article" date="2017" name="Int. J. Parasitol.">
        <title>The genome of the protozoan parasite Cystoisospora suis and a reverse vaccinology approach to identify vaccine candidates.</title>
        <authorList>
            <person name="Palmieri N."/>
            <person name="Shrestha A."/>
            <person name="Ruttkowski B."/>
            <person name="Beck T."/>
            <person name="Vogl C."/>
            <person name="Tomley F."/>
            <person name="Blake D.P."/>
            <person name="Joachim A."/>
        </authorList>
    </citation>
    <scope>NUCLEOTIDE SEQUENCE [LARGE SCALE GENOMIC DNA]</scope>
    <source>
        <strain evidence="2 3">Wien I</strain>
    </source>
</reference>
<dbReference type="RefSeq" id="XP_067920044.1">
    <property type="nucleotide sequence ID" value="XM_068067978.1"/>
</dbReference>
<accession>A0A2C6KPN8</accession>
<dbReference type="OrthoDB" id="443230at2759"/>
<keyword evidence="3" id="KW-1185">Reference proteome</keyword>
<protein>
    <submittedName>
        <fullName evidence="2">Atpase family associated with various cellular activities domain-containing protein</fullName>
    </submittedName>
</protein>
<dbReference type="GeneID" id="94431189"/>
<gene>
    <name evidence="2" type="ORF">CSUI_007835</name>
</gene>